<evidence type="ECO:0000259" key="3">
    <source>
        <dbReference type="Pfam" id="PF17782"/>
    </source>
</evidence>
<protein>
    <submittedName>
        <fullName evidence="4">DNA protecting protein DprA</fullName>
    </submittedName>
</protein>
<dbReference type="Gene3D" id="1.10.10.10">
    <property type="entry name" value="Winged helix-like DNA-binding domain superfamily/Winged helix DNA-binding domain"/>
    <property type="match status" value="1"/>
</dbReference>
<dbReference type="STRING" id="1798683.A3C90_01225"/>
<dbReference type="AlphaFoldDB" id="A0A1F6MQH4"/>
<sequence length="361" mass="39336">MNMKKEIVLSYFPKITHKRYKALSSVFTTFDDIRRASFAELKRIGWEDDLATEFVAWRNTVDEEKIHAVLKQEHIQCVTQEDEAYPDLLKQIYDPPFCLFVRGVLKADEYCLAVVGTRKYSTYGKQVTEELVGELASAGLAIVSGLALGIDGFAHAGALTAGGRTIAVLGSGVDPRHVYPTAHRRLAEKIVESGGAVIAEYPPGGMPSRFTFPRRNRIIAGMSLGTLVTEAGEESGALITAQCALDNGRNVFTVPHNITSAGGIGPNALLKQGAELVTRGQDILDSLNLADIKQFVANKEIIPESPAEAKLLEHLSREPLHIDLLTKQTSLDSPTVGSTLTLMEMKGKVRNLGGMMYVLAR</sequence>
<feature type="domain" description="DprA winged helix" evidence="3">
    <location>
        <begin position="303"/>
        <end position="354"/>
    </location>
</feature>
<dbReference type="PANTHER" id="PTHR43022:SF1">
    <property type="entry name" value="PROTEIN SMF"/>
    <property type="match status" value="1"/>
</dbReference>
<comment type="similarity">
    <text evidence="1">Belongs to the DprA/Smf family.</text>
</comment>
<accession>A0A1F6MQH4</accession>
<gene>
    <name evidence="4" type="ORF">A3C90_01225</name>
</gene>
<dbReference type="EMBL" id="MFQE01000018">
    <property type="protein sequence ID" value="OGH73770.1"/>
    <property type="molecule type" value="Genomic_DNA"/>
</dbReference>
<feature type="domain" description="Smf/DprA SLOG" evidence="2">
    <location>
        <begin position="77"/>
        <end position="287"/>
    </location>
</feature>
<dbReference type="Pfam" id="PF02481">
    <property type="entry name" value="DNA_processg_A"/>
    <property type="match status" value="1"/>
</dbReference>
<evidence type="ECO:0000313" key="4">
    <source>
        <dbReference type="EMBL" id="OGH73770.1"/>
    </source>
</evidence>
<dbReference type="InterPro" id="IPR057666">
    <property type="entry name" value="DrpA_SLOG"/>
</dbReference>
<evidence type="ECO:0000256" key="1">
    <source>
        <dbReference type="ARBA" id="ARBA00006525"/>
    </source>
</evidence>
<dbReference type="NCBIfam" id="TIGR00732">
    <property type="entry name" value="dprA"/>
    <property type="match status" value="1"/>
</dbReference>
<evidence type="ECO:0000259" key="2">
    <source>
        <dbReference type="Pfam" id="PF02481"/>
    </source>
</evidence>
<dbReference type="PANTHER" id="PTHR43022">
    <property type="entry name" value="PROTEIN SMF"/>
    <property type="match status" value="1"/>
</dbReference>
<dbReference type="SUPFAM" id="SSF102405">
    <property type="entry name" value="MCP/YpsA-like"/>
    <property type="match status" value="1"/>
</dbReference>
<comment type="caution">
    <text evidence="4">The sequence shown here is derived from an EMBL/GenBank/DDBJ whole genome shotgun (WGS) entry which is preliminary data.</text>
</comment>
<dbReference type="InterPro" id="IPR036388">
    <property type="entry name" value="WH-like_DNA-bd_sf"/>
</dbReference>
<dbReference type="Gene3D" id="3.40.50.450">
    <property type="match status" value="1"/>
</dbReference>
<dbReference type="Pfam" id="PF17782">
    <property type="entry name" value="WHD_DprA"/>
    <property type="match status" value="1"/>
</dbReference>
<dbReference type="Proteomes" id="UP000177457">
    <property type="component" value="Unassembled WGS sequence"/>
</dbReference>
<dbReference type="InterPro" id="IPR003488">
    <property type="entry name" value="DprA"/>
</dbReference>
<dbReference type="GO" id="GO:0009294">
    <property type="term" value="P:DNA-mediated transformation"/>
    <property type="evidence" value="ECO:0007669"/>
    <property type="project" value="InterPro"/>
</dbReference>
<evidence type="ECO:0000313" key="5">
    <source>
        <dbReference type="Proteomes" id="UP000177457"/>
    </source>
</evidence>
<organism evidence="4 5">
    <name type="scientific">Candidatus Magasanikbacteria bacterium RIFCSPHIGHO2_02_FULL_51_14</name>
    <dbReference type="NCBI Taxonomy" id="1798683"/>
    <lineage>
        <taxon>Bacteria</taxon>
        <taxon>Candidatus Magasanikiibacteriota</taxon>
    </lineage>
</organism>
<name>A0A1F6MQH4_9BACT</name>
<reference evidence="4 5" key="1">
    <citation type="journal article" date="2016" name="Nat. Commun.">
        <title>Thousands of microbial genomes shed light on interconnected biogeochemical processes in an aquifer system.</title>
        <authorList>
            <person name="Anantharaman K."/>
            <person name="Brown C.T."/>
            <person name="Hug L.A."/>
            <person name="Sharon I."/>
            <person name="Castelle C.J."/>
            <person name="Probst A.J."/>
            <person name="Thomas B.C."/>
            <person name="Singh A."/>
            <person name="Wilkins M.J."/>
            <person name="Karaoz U."/>
            <person name="Brodie E.L."/>
            <person name="Williams K.H."/>
            <person name="Hubbard S.S."/>
            <person name="Banfield J.F."/>
        </authorList>
    </citation>
    <scope>NUCLEOTIDE SEQUENCE [LARGE SCALE GENOMIC DNA]</scope>
</reference>
<proteinExistence type="inferred from homology"/>
<dbReference type="InterPro" id="IPR041614">
    <property type="entry name" value="DprA_WH"/>
</dbReference>